<dbReference type="InterPro" id="IPR036641">
    <property type="entry name" value="HPT_dom_sf"/>
</dbReference>
<accession>A0ABS9J6Z3</accession>
<keyword evidence="4" id="KW-1185">Reference proteome</keyword>
<proteinExistence type="predicted"/>
<dbReference type="Pfam" id="PF01627">
    <property type="entry name" value="Hpt"/>
    <property type="match status" value="1"/>
</dbReference>
<sequence length="111" mass="12614">MKYNLDKLNELSGGDKEFNASVIETFLLETPQDLENLKKAVSNKEFDHIYQYAHKIKPNADLLGADLVKENLLIVEGHARGDKNIEVIEDLVAKVDVELHNVFEAFKAYLN</sequence>
<feature type="modified residue" description="Phosphohistidine" evidence="1">
    <location>
        <position position="54"/>
    </location>
</feature>
<name>A0ABS9J6Z3_9FLAO</name>
<dbReference type="RefSeq" id="WP_236960307.1">
    <property type="nucleotide sequence ID" value="NZ_JAETXX010000013.1"/>
</dbReference>
<dbReference type="Proteomes" id="UP000829517">
    <property type="component" value="Unassembled WGS sequence"/>
</dbReference>
<evidence type="ECO:0000313" key="4">
    <source>
        <dbReference type="Proteomes" id="UP000829517"/>
    </source>
</evidence>
<keyword evidence="1" id="KW-0597">Phosphoprotein</keyword>
<comment type="caution">
    <text evidence="3">The sequence shown here is derived from an EMBL/GenBank/DDBJ whole genome shotgun (WGS) entry which is preliminary data.</text>
</comment>
<organism evidence="3 4">
    <name type="scientific">Joostella atrarenae</name>
    <dbReference type="NCBI Taxonomy" id="679257"/>
    <lineage>
        <taxon>Bacteria</taxon>
        <taxon>Pseudomonadati</taxon>
        <taxon>Bacteroidota</taxon>
        <taxon>Flavobacteriia</taxon>
        <taxon>Flavobacteriales</taxon>
        <taxon>Flavobacteriaceae</taxon>
        <taxon>Joostella</taxon>
    </lineage>
</organism>
<dbReference type="InterPro" id="IPR008207">
    <property type="entry name" value="Sig_transdc_His_kin_Hpt_dom"/>
</dbReference>
<gene>
    <name evidence="3" type="ORF">JM658_15360</name>
</gene>
<dbReference type="SUPFAM" id="SSF47226">
    <property type="entry name" value="Histidine-containing phosphotransfer domain, HPT domain"/>
    <property type="match status" value="1"/>
</dbReference>
<dbReference type="Gene3D" id="1.20.120.160">
    <property type="entry name" value="HPT domain"/>
    <property type="match status" value="1"/>
</dbReference>
<feature type="domain" description="HPt" evidence="2">
    <location>
        <begin position="15"/>
        <end position="109"/>
    </location>
</feature>
<evidence type="ECO:0000313" key="3">
    <source>
        <dbReference type="EMBL" id="MCF8716208.1"/>
    </source>
</evidence>
<protein>
    <submittedName>
        <fullName evidence="3">Hpt domain-containing protein</fullName>
    </submittedName>
</protein>
<evidence type="ECO:0000259" key="2">
    <source>
        <dbReference type="PROSITE" id="PS50894"/>
    </source>
</evidence>
<evidence type="ECO:0000256" key="1">
    <source>
        <dbReference type="PROSITE-ProRule" id="PRU00110"/>
    </source>
</evidence>
<reference evidence="3 4" key="1">
    <citation type="submission" date="2021-01" db="EMBL/GenBank/DDBJ databases">
        <title>Genome sequencing of Joostella atrarenae M1-2 (= KCTC 23194).</title>
        <authorList>
            <person name="Zakaria M.R."/>
            <person name="Lam M.Q."/>
            <person name="Chong C.S."/>
        </authorList>
    </citation>
    <scope>NUCLEOTIDE SEQUENCE [LARGE SCALE GENOMIC DNA]</scope>
    <source>
        <strain evidence="3 4">M1-2</strain>
    </source>
</reference>
<dbReference type="EMBL" id="JAETXX010000013">
    <property type="protein sequence ID" value="MCF8716208.1"/>
    <property type="molecule type" value="Genomic_DNA"/>
</dbReference>
<dbReference type="PROSITE" id="PS50894">
    <property type="entry name" value="HPT"/>
    <property type="match status" value="1"/>
</dbReference>